<dbReference type="Proteomes" id="UP001597187">
    <property type="component" value="Unassembled WGS sequence"/>
</dbReference>
<protein>
    <submittedName>
        <fullName evidence="1">Uncharacterized protein</fullName>
    </submittedName>
</protein>
<comment type="caution">
    <text evidence="1">The sequence shown here is derived from an EMBL/GenBank/DDBJ whole genome shotgun (WGS) entry which is preliminary data.</text>
</comment>
<dbReference type="RefSeq" id="WP_250873404.1">
    <property type="nucleotide sequence ID" value="NZ_JALXFV010000003.1"/>
</dbReference>
<dbReference type="EMBL" id="JBHUDC010000003">
    <property type="protein sequence ID" value="MFD1513451.1"/>
    <property type="molecule type" value="Genomic_DNA"/>
</dbReference>
<dbReference type="AlphaFoldDB" id="A0ABD6AVP5"/>
<proteinExistence type="predicted"/>
<name>A0ABD6AVP5_9EURY</name>
<keyword evidence="2" id="KW-1185">Reference proteome</keyword>
<evidence type="ECO:0000313" key="1">
    <source>
        <dbReference type="EMBL" id="MFD1513451.1"/>
    </source>
</evidence>
<organism evidence="1 2">
    <name type="scientific">Halomarina rubra</name>
    <dbReference type="NCBI Taxonomy" id="2071873"/>
    <lineage>
        <taxon>Archaea</taxon>
        <taxon>Methanobacteriati</taxon>
        <taxon>Methanobacteriota</taxon>
        <taxon>Stenosarchaea group</taxon>
        <taxon>Halobacteria</taxon>
        <taxon>Halobacteriales</taxon>
        <taxon>Natronomonadaceae</taxon>
        <taxon>Halomarina</taxon>
    </lineage>
</organism>
<evidence type="ECO:0000313" key="2">
    <source>
        <dbReference type="Proteomes" id="UP001597187"/>
    </source>
</evidence>
<gene>
    <name evidence="1" type="ORF">ACFSBT_09195</name>
</gene>
<reference evidence="1 2" key="1">
    <citation type="journal article" date="2019" name="Int. J. Syst. Evol. Microbiol.">
        <title>The Global Catalogue of Microorganisms (GCM) 10K type strain sequencing project: providing services to taxonomists for standard genome sequencing and annotation.</title>
        <authorList>
            <consortium name="The Broad Institute Genomics Platform"/>
            <consortium name="The Broad Institute Genome Sequencing Center for Infectious Disease"/>
            <person name="Wu L."/>
            <person name="Ma J."/>
        </authorList>
    </citation>
    <scope>NUCLEOTIDE SEQUENCE [LARGE SCALE GENOMIC DNA]</scope>
    <source>
        <strain evidence="1 2">CGMCC 1.12563</strain>
    </source>
</reference>
<accession>A0ABD6AVP5</accession>
<sequence length="336" mass="38451">MKEIRLNKSMSYRTYPHRCEPGSLDFTVREYSLNGESTSEVDGDRLIDVTEYEGWETLSLELEVTIPEGLLGKVFPEFGEIPGMLAVTVHCRDTYLRDRLVLRRDPISSGTYSKTWEFNAQEVTGSIDLRPLLLRTTDAEDSGAYATDAGVFVADGERWRVELNDDSGEGEDLFDIRGTEFSSKRESNPASRFPAKDRLYYLDLESDAEIPVLWLNEDHEEVVPLLQSPEGQYEKLTSELAWNQVMTPVWTRLITIAATQYDSDDEEWPLDWQGAVFDKLHDAFYEDHSPEKAAERLQEELSESIEIATKRIDDAVQALLDPAEYYTKHVRTLSDK</sequence>